<dbReference type="Gene3D" id="3.40.50.720">
    <property type="entry name" value="NAD(P)-binding Rossmann-like Domain"/>
    <property type="match status" value="1"/>
</dbReference>
<evidence type="ECO:0000256" key="1">
    <source>
        <dbReference type="ARBA" id="ARBA00001947"/>
    </source>
</evidence>
<dbReference type="GO" id="GO:0046526">
    <property type="term" value="F:D-xylulose reductase activity"/>
    <property type="evidence" value="ECO:0007669"/>
    <property type="project" value="UniProtKB-EC"/>
</dbReference>
<dbReference type="OrthoDB" id="3941538at2759"/>
<evidence type="ECO:0000313" key="13">
    <source>
        <dbReference type="EMBL" id="KAF2491806.1"/>
    </source>
</evidence>
<evidence type="ECO:0000256" key="3">
    <source>
        <dbReference type="ARBA" id="ARBA00022723"/>
    </source>
</evidence>
<evidence type="ECO:0000256" key="8">
    <source>
        <dbReference type="ARBA" id="ARBA00025713"/>
    </source>
</evidence>
<dbReference type="InterPro" id="IPR020843">
    <property type="entry name" value="ER"/>
</dbReference>
<dbReference type="GO" id="GO:0008270">
    <property type="term" value="F:zinc ion binding"/>
    <property type="evidence" value="ECO:0007669"/>
    <property type="project" value="InterPro"/>
</dbReference>
<comment type="pathway">
    <text evidence="8">Carbohydrate degradation; L-arabinose degradation via L-arabinitol; D-xylulose 5-phosphate from L-arabinose (fungal route): step 4/5.</text>
</comment>
<gene>
    <name evidence="13" type="ORF">BU16DRAFT_516363</name>
</gene>
<dbReference type="GO" id="GO:0003939">
    <property type="term" value="F:L-iditol 2-dehydrogenase (NAD+) activity"/>
    <property type="evidence" value="ECO:0007669"/>
    <property type="project" value="TreeGrafter"/>
</dbReference>
<dbReference type="Pfam" id="PF00107">
    <property type="entry name" value="ADH_zinc_N"/>
    <property type="match status" value="1"/>
</dbReference>
<dbReference type="PANTHER" id="PTHR43161:SF9">
    <property type="entry name" value="SORBITOL DEHYDROGENASE"/>
    <property type="match status" value="1"/>
</dbReference>
<proteinExistence type="inferred from homology"/>
<comment type="similarity">
    <text evidence="2 11">Belongs to the zinc-containing alcohol dehydrogenase family.</text>
</comment>
<dbReference type="SUPFAM" id="SSF51735">
    <property type="entry name" value="NAD(P)-binding Rossmann-fold domains"/>
    <property type="match status" value="1"/>
</dbReference>
<dbReference type="PROSITE" id="PS00059">
    <property type="entry name" value="ADH_ZINC"/>
    <property type="match status" value="1"/>
</dbReference>
<protein>
    <recommendedName>
        <fullName evidence="9">D-xylulose reductase</fullName>
        <ecNumber evidence="9">1.1.1.9</ecNumber>
    </recommendedName>
    <alternativeName>
        <fullName evidence="10">Xylitol dehydrogenase A</fullName>
    </alternativeName>
</protein>
<dbReference type="InterPro" id="IPR036291">
    <property type="entry name" value="NAD(P)-bd_dom_sf"/>
</dbReference>
<dbReference type="Pfam" id="PF08240">
    <property type="entry name" value="ADH_N"/>
    <property type="match status" value="1"/>
</dbReference>
<evidence type="ECO:0000256" key="9">
    <source>
        <dbReference type="ARBA" id="ARBA00026119"/>
    </source>
</evidence>
<reference evidence="13" key="1">
    <citation type="journal article" date="2020" name="Stud. Mycol.">
        <title>101 Dothideomycetes genomes: a test case for predicting lifestyles and emergence of pathogens.</title>
        <authorList>
            <person name="Haridas S."/>
            <person name="Albert R."/>
            <person name="Binder M."/>
            <person name="Bloem J."/>
            <person name="Labutti K."/>
            <person name="Salamov A."/>
            <person name="Andreopoulos B."/>
            <person name="Baker S."/>
            <person name="Barry K."/>
            <person name="Bills G."/>
            <person name="Bluhm B."/>
            <person name="Cannon C."/>
            <person name="Castanera R."/>
            <person name="Culley D."/>
            <person name="Daum C."/>
            <person name="Ezra D."/>
            <person name="Gonzalez J."/>
            <person name="Henrissat B."/>
            <person name="Kuo A."/>
            <person name="Liang C."/>
            <person name="Lipzen A."/>
            <person name="Lutzoni F."/>
            <person name="Magnuson J."/>
            <person name="Mondo S."/>
            <person name="Nolan M."/>
            <person name="Ohm R."/>
            <person name="Pangilinan J."/>
            <person name="Park H.-J."/>
            <person name="Ramirez L."/>
            <person name="Alfaro M."/>
            <person name="Sun H."/>
            <person name="Tritt A."/>
            <person name="Yoshinaga Y."/>
            <person name="Zwiers L.-H."/>
            <person name="Turgeon B."/>
            <person name="Goodwin S."/>
            <person name="Spatafora J."/>
            <person name="Crous P."/>
            <person name="Grigoriev I."/>
        </authorList>
    </citation>
    <scope>NUCLEOTIDE SEQUENCE</scope>
    <source>
        <strain evidence="13">CBS 269.34</strain>
    </source>
</reference>
<evidence type="ECO:0000256" key="11">
    <source>
        <dbReference type="RuleBase" id="RU361277"/>
    </source>
</evidence>
<feature type="domain" description="Enoyl reductase (ER)" evidence="12">
    <location>
        <begin position="15"/>
        <end position="358"/>
    </location>
</feature>
<dbReference type="InterPro" id="IPR011032">
    <property type="entry name" value="GroES-like_sf"/>
</dbReference>
<keyword evidence="6" id="KW-0520">NAD</keyword>
<dbReference type="GO" id="GO:0006062">
    <property type="term" value="P:sorbitol catabolic process"/>
    <property type="evidence" value="ECO:0007669"/>
    <property type="project" value="TreeGrafter"/>
</dbReference>
<dbReference type="FunFam" id="3.40.50.720:FF:000068">
    <property type="entry name" value="Sorbitol dehydrogenase"/>
    <property type="match status" value="1"/>
</dbReference>
<keyword evidence="4 11" id="KW-0862">Zinc</keyword>
<evidence type="ECO:0000256" key="7">
    <source>
        <dbReference type="ARBA" id="ARBA00024843"/>
    </source>
</evidence>
<evidence type="ECO:0000256" key="5">
    <source>
        <dbReference type="ARBA" id="ARBA00023002"/>
    </source>
</evidence>
<dbReference type="InterPro" id="IPR045306">
    <property type="entry name" value="SDH-like"/>
</dbReference>
<dbReference type="InterPro" id="IPR013149">
    <property type="entry name" value="ADH-like_C"/>
</dbReference>
<keyword evidence="5" id="KW-0560">Oxidoreductase</keyword>
<evidence type="ECO:0000256" key="6">
    <source>
        <dbReference type="ARBA" id="ARBA00023027"/>
    </source>
</evidence>
<dbReference type="SUPFAM" id="SSF50129">
    <property type="entry name" value="GroES-like"/>
    <property type="match status" value="1"/>
</dbReference>
<dbReference type="InterPro" id="IPR013154">
    <property type="entry name" value="ADH-like_N"/>
</dbReference>
<evidence type="ECO:0000256" key="4">
    <source>
        <dbReference type="ARBA" id="ARBA00022833"/>
    </source>
</evidence>
<organism evidence="13 14">
    <name type="scientific">Lophium mytilinum</name>
    <dbReference type="NCBI Taxonomy" id="390894"/>
    <lineage>
        <taxon>Eukaryota</taxon>
        <taxon>Fungi</taxon>
        <taxon>Dikarya</taxon>
        <taxon>Ascomycota</taxon>
        <taxon>Pezizomycotina</taxon>
        <taxon>Dothideomycetes</taxon>
        <taxon>Pleosporomycetidae</taxon>
        <taxon>Mytilinidiales</taxon>
        <taxon>Mytilinidiaceae</taxon>
        <taxon>Lophium</taxon>
    </lineage>
</organism>
<accession>A0A6A6QIH5</accession>
<evidence type="ECO:0000259" key="12">
    <source>
        <dbReference type="SMART" id="SM00829"/>
    </source>
</evidence>
<dbReference type="EMBL" id="MU004195">
    <property type="protein sequence ID" value="KAF2491806.1"/>
    <property type="molecule type" value="Genomic_DNA"/>
</dbReference>
<dbReference type="EC" id="1.1.1.9" evidence="9"/>
<evidence type="ECO:0000313" key="14">
    <source>
        <dbReference type="Proteomes" id="UP000799750"/>
    </source>
</evidence>
<evidence type="ECO:0000256" key="2">
    <source>
        <dbReference type="ARBA" id="ARBA00008072"/>
    </source>
</evidence>
<evidence type="ECO:0000256" key="10">
    <source>
        <dbReference type="ARBA" id="ARBA00030139"/>
    </source>
</evidence>
<dbReference type="PANTHER" id="PTHR43161">
    <property type="entry name" value="SORBITOL DEHYDROGENASE"/>
    <property type="match status" value="1"/>
</dbReference>
<dbReference type="SMART" id="SM00829">
    <property type="entry name" value="PKS_ER"/>
    <property type="match status" value="1"/>
</dbReference>
<keyword evidence="14" id="KW-1185">Reference proteome</keyword>
<dbReference type="AlphaFoldDB" id="A0A6A6QIH5"/>
<name>A0A6A6QIH5_9PEZI</name>
<keyword evidence="3 11" id="KW-0479">Metal-binding</keyword>
<comment type="cofactor">
    <cofactor evidence="1 11">
        <name>Zn(2+)</name>
        <dbReference type="ChEBI" id="CHEBI:29105"/>
    </cofactor>
</comment>
<dbReference type="Proteomes" id="UP000799750">
    <property type="component" value="Unassembled WGS sequence"/>
</dbReference>
<dbReference type="Gene3D" id="3.90.180.10">
    <property type="entry name" value="Medium-chain alcohol dehydrogenases, catalytic domain"/>
    <property type="match status" value="1"/>
</dbReference>
<comment type="function">
    <text evidence="7">Xylitol dehydrogenase which catalyzes the conversion of xylitol to D-xylulose. Xylose is a major component of hemicelluloses such as xylan. Most fungi utilize D-xylose via three enzymatic reactions, xylose reductase (XR), xylitol dehydrogenase (XDH), and xylulokinase, to form xylulose 5-phosphate, which enters pentose phosphate pathway.</text>
</comment>
<dbReference type="CDD" id="cd05285">
    <property type="entry name" value="sorbitol_DH"/>
    <property type="match status" value="1"/>
</dbReference>
<dbReference type="InterPro" id="IPR002328">
    <property type="entry name" value="ADH_Zn_CS"/>
</dbReference>
<sequence length="367" mass="39641">MATQKIETNPAFVLRAIKDCAIEERPVPKLRDAWDVRIHIGQTGICGSDVHYWQRGRIGDFILKSPIILGHESAGTVVEVGSAVKNLKIGDRVAIEPGVPCRHCNYCRSGSYNLCPDTVFAATPPHDGTLSKYYIVAADYCVPLPDHMDLEQGAMVEPVAVAVQITKVGKVRANQTIVVFGCGPIGVLCQAVSKSYSAKKVIGVDISKSRLEFAKTFGADGVFLPPAKPADVSADDWSVKLAQMIKDEFNLGEGPDVVIEATGAESCIQTGINLAKKGGMYVQAGMGKENVTIPITTACIRDLTIRGSIRYTTGCYPTAVDLVASGKIDVKRLITNRFKFEEAEQAFELVRQGKESVIKVIIEGVQN</sequence>